<dbReference type="SUPFAM" id="SSF51445">
    <property type="entry name" value="(Trans)glycosidases"/>
    <property type="match status" value="1"/>
</dbReference>
<dbReference type="InterPro" id="IPR006103">
    <property type="entry name" value="Glyco_hydro_2_cat"/>
</dbReference>
<dbReference type="Gene3D" id="3.20.20.80">
    <property type="entry name" value="Glycosidases"/>
    <property type="match status" value="1"/>
</dbReference>
<evidence type="ECO:0000259" key="12">
    <source>
        <dbReference type="Pfam" id="PF02837"/>
    </source>
</evidence>
<dbReference type="SUPFAM" id="SSF49785">
    <property type="entry name" value="Galactose-binding domain-like"/>
    <property type="match status" value="1"/>
</dbReference>
<dbReference type="Gene3D" id="2.60.120.260">
    <property type="entry name" value="Galactose-binding domain-like"/>
    <property type="match status" value="1"/>
</dbReference>
<dbReference type="EC" id="3.2.1.23" evidence="5"/>
<evidence type="ECO:0000256" key="2">
    <source>
        <dbReference type="ARBA" id="ARBA00001913"/>
    </source>
</evidence>
<dbReference type="PANTHER" id="PTHR46323">
    <property type="entry name" value="BETA-GALACTOSIDASE"/>
    <property type="match status" value="1"/>
</dbReference>
<evidence type="ECO:0000256" key="9">
    <source>
        <dbReference type="ARBA" id="ARBA00032230"/>
    </source>
</evidence>
<dbReference type="PRINTS" id="PR00132">
    <property type="entry name" value="GLHYDRLASE2"/>
</dbReference>
<evidence type="ECO:0000256" key="1">
    <source>
        <dbReference type="ARBA" id="ARBA00001412"/>
    </source>
</evidence>
<name>A0ABU1TCV5_9SPHI</name>
<dbReference type="PANTHER" id="PTHR46323:SF2">
    <property type="entry name" value="BETA-GALACTOSIDASE"/>
    <property type="match status" value="1"/>
</dbReference>
<dbReference type="InterPro" id="IPR006102">
    <property type="entry name" value="Ig-like_GH2"/>
</dbReference>
<evidence type="ECO:0000256" key="3">
    <source>
        <dbReference type="ARBA" id="ARBA00007401"/>
    </source>
</evidence>
<feature type="domain" description="Glycoside hydrolase family 2 immunoglobulin-like beta-sandwich" evidence="10">
    <location>
        <begin position="195"/>
        <end position="295"/>
    </location>
</feature>
<dbReference type="RefSeq" id="WP_310096944.1">
    <property type="nucleotide sequence ID" value="NZ_JAVDUU010000003.1"/>
</dbReference>
<comment type="similarity">
    <text evidence="3">Belongs to the glycosyl hydrolase 2 family.</text>
</comment>
<dbReference type="InterPro" id="IPR013783">
    <property type="entry name" value="Ig-like_fold"/>
</dbReference>
<evidence type="ECO:0000259" key="10">
    <source>
        <dbReference type="Pfam" id="PF00703"/>
    </source>
</evidence>
<comment type="subunit">
    <text evidence="4">Monomer.</text>
</comment>
<keyword evidence="7" id="KW-0106">Calcium</keyword>
<dbReference type="InterPro" id="IPR006104">
    <property type="entry name" value="Glyco_hydro_2_N"/>
</dbReference>
<dbReference type="Gene3D" id="2.70.98.10">
    <property type="match status" value="1"/>
</dbReference>
<dbReference type="Proteomes" id="UP001247620">
    <property type="component" value="Unassembled WGS sequence"/>
</dbReference>
<feature type="domain" description="Glycoside hydrolase family 2 catalytic" evidence="11">
    <location>
        <begin position="303"/>
        <end position="516"/>
    </location>
</feature>
<gene>
    <name evidence="14" type="ORF">J2W55_003016</name>
</gene>
<reference evidence="14 15" key="1">
    <citation type="submission" date="2023-07" db="EMBL/GenBank/DDBJ databases">
        <title>Sorghum-associated microbial communities from plants grown in Nebraska, USA.</title>
        <authorList>
            <person name="Schachtman D."/>
        </authorList>
    </citation>
    <scope>NUCLEOTIDE SEQUENCE [LARGE SCALE GENOMIC DNA]</scope>
    <source>
        <strain evidence="14 15">3262</strain>
    </source>
</reference>
<dbReference type="InterPro" id="IPR014718">
    <property type="entry name" value="GH-type_carb-bd"/>
</dbReference>
<comment type="catalytic activity">
    <reaction evidence="1">
        <text>Hydrolysis of terminal non-reducing beta-D-galactose residues in beta-D-galactosides.</text>
        <dbReference type="EC" id="3.2.1.23"/>
    </reaction>
</comment>
<dbReference type="InterPro" id="IPR006101">
    <property type="entry name" value="Glyco_hydro_2"/>
</dbReference>
<dbReference type="InterPro" id="IPR036156">
    <property type="entry name" value="Beta-gal/glucu_dom_sf"/>
</dbReference>
<dbReference type="Pfam" id="PF00703">
    <property type="entry name" value="Glyco_hydro_2"/>
    <property type="match status" value="1"/>
</dbReference>
<dbReference type="Pfam" id="PF02837">
    <property type="entry name" value="Glyco_hydro_2_N"/>
    <property type="match status" value="1"/>
</dbReference>
<evidence type="ECO:0000313" key="15">
    <source>
        <dbReference type="Proteomes" id="UP001247620"/>
    </source>
</evidence>
<evidence type="ECO:0000256" key="4">
    <source>
        <dbReference type="ARBA" id="ARBA00011245"/>
    </source>
</evidence>
<keyword evidence="8" id="KW-0326">Glycosidase</keyword>
<evidence type="ECO:0000256" key="8">
    <source>
        <dbReference type="ARBA" id="ARBA00023295"/>
    </source>
</evidence>
<dbReference type="Gene3D" id="2.60.40.10">
    <property type="entry name" value="Immunoglobulins"/>
    <property type="match status" value="2"/>
</dbReference>
<dbReference type="InterPro" id="IPR004199">
    <property type="entry name" value="B-gal_small/dom_5"/>
</dbReference>
<dbReference type="InterPro" id="IPR017853">
    <property type="entry name" value="GH"/>
</dbReference>
<evidence type="ECO:0000256" key="5">
    <source>
        <dbReference type="ARBA" id="ARBA00012756"/>
    </source>
</evidence>
<keyword evidence="15" id="KW-1185">Reference proteome</keyword>
<evidence type="ECO:0000259" key="11">
    <source>
        <dbReference type="Pfam" id="PF02836"/>
    </source>
</evidence>
<protein>
    <recommendedName>
        <fullName evidence="5">beta-galactosidase</fullName>
        <ecNumber evidence="5">3.2.1.23</ecNumber>
    </recommendedName>
    <alternativeName>
        <fullName evidence="9">Lactase</fullName>
    </alternativeName>
</protein>
<evidence type="ECO:0000256" key="7">
    <source>
        <dbReference type="ARBA" id="ARBA00022837"/>
    </source>
</evidence>
<dbReference type="Pfam" id="PF02836">
    <property type="entry name" value="Glyco_hydro_2_C"/>
    <property type="match status" value="1"/>
</dbReference>
<dbReference type="SUPFAM" id="SSF74650">
    <property type="entry name" value="Galactose mutarotase-like"/>
    <property type="match status" value="1"/>
</dbReference>
<comment type="caution">
    <text evidence="14">The sequence shown here is derived from an EMBL/GenBank/DDBJ whole genome shotgun (WGS) entry which is preliminary data.</text>
</comment>
<keyword evidence="6" id="KW-0378">Hydrolase</keyword>
<organism evidence="14 15">
    <name type="scientific">Mucilaginibacter pocheonensis</name>
    <dbReference type="NCBI Taxonomy" id="398050"/>
    <lineage>
        <taxon>Bacteria</taxon>
        <taxon>Pseudomonadati</taxon>
        <taxon>Bacteroidota</taxon>
        <taxon>Sphingobacteriia</taxon>
        <taxon>Sphingobacteriales</taxon>
        <taxon>Sphingobacteriaceae</taxon>
        <taxon>Mucilaginibacter</taxon>
    </lineage>
</organism>
<feature type="domain" description="Beta galactosidase small chain/" evidence="13">
    <location>
        <begin position="740"/>
        <end position="848"/>
    </location>
</feature>
<evidence type="ECO:0000313" key="14">
    <source>
        <dbReference type="EMBL" id="MDR6943163.1"/>
    </source>
</evidence>
<dbReference type="InterPro" id="IPR008979">
    <property type="entry name" value="Galactose-bd-like_sf"/>
</dbReference>
<comment type="cofactor">
    <cofactor evidence="2">
        <name>Ca(2+)</name>
        <dbReference type="ChEBI" id="CHEBI:29108"/>
    </cofactor>
</comment>
<dbReference type="InterPro" id="IPR050347">
    <property type="entry name" value="Bact_Beta-galactosidase"/>
</dbReference>
<dbReference type="Pfam" id="PF02929">
    <property type="entry name" value="Bgal_small_N"/>
    <property type="match status" value="1"/>
</dbReference>
<dbReference type="InterPro" id="IPR011013">
    <property type="entry name" value="Gal_mutarotase_sf_dom"/>
</dbReference>
<dbReference type="SUPFAM" id="SSF49303">
    <property type="entry name" value="beta-Galactosidase/glucuronidase domain"/>
    <property type="match status" value="1"/>
</dbReference>
<proteinExistence type="inferred from homology"/>
<feature type="domain" description="Glycosyl hydrolases family 2 sugar binding" evidence="12">
    <location>
        <begin position="62"/>
        <end position="191"/>
    </location>
</feature>
<accession>A0ABU1TCV5</accession>
<sequence length="927" mass="105832">MMKKYNRIQLTAVLVLCLVIPFTVLKTVAQETRYQYLSGTDKDHTVDWDFYINTGQKSGSWSKIAVPSNWEQQGFGTYNYYKDTQNPEEQGKYKYHFKTASWARGKNVFIVFEASMTETEVKINGQLAGPIHQGGFYRFKYDVTNLLNYNGDNLLEVTVSKRSANESVNQAERKADFWLFGGIFRPVYLEVVPDTYIDRIAINAKANGVLTLDVFANNANNNNKITAQVQKLNGQPVGLPFSAKVQAGQQKVTLQQQINNILPWNPEAPNLYNLVVSIGDNKGVSHRIKQRFGFRTAELRQHDGFYVNGKKVIFKGVCRHSEWPESGRALSKDISLLDVRLMKAMNMNAVRMSHYPPDQHFLDVCDSLGLFVLDELTGWQAKYDTEVGKKLVKELVVRDVNHPSIVIWDNGNEGGFNTDLDTEYAKYDPQQRLVIHPWEKFNGTDTKHYPDYNYVENSVLYGKEVFFPTEFMHGLQDGGHGAGLDDFWNLMMKHPHTAGGFLWSFHDEGVARTDRNGKIDIQGNAAPDGILGPHREKEGSFYTIKEIWSPVVIENKYIPEKFDGRLTIENRYTYTNLSECAFTWKLVTLARPYETDLKGRINASGNAGHINLEPGARGFLQLNLPADIQKSDVLYVTAVDQFNKEIFTWSWPLKLPINKFKSSTNKAASKTESIEQNGSLVVKIDDLSYYFDIQTGYLQKVNTAKSEVSISNGPVLVNAKYTLKKLNHYFSGDDYIIEPAYEGEPQFHVKWTLSPGKPAKLDYSYSPKGEFDFSGIEFNYPEEKITGMKWEGRGPYRVWKNRLKGQQFGVWHKGYNNTVTGESWNYPEFKGYHSNIYWVTVENKQHPFTVYSEDEQMFFQMLKPEKATGSSNEYTSPPFPEGTLGFLNSISAIGTKFQPADKLGPQSQKNVPLNYSPIKETLWFDFR</sequence>
<dbReference type="EMBL" id="JAVDUU010000003">
    <property type="protein sequence ID" value="MDR6943163.1"/>
    <property type="molecule type" value="Genomic_DNA"/>
</dbReference>
<evidence type="ECO:0000256" key="6">
    <source>
        <dbReference type="ARBA" id="ARBA00022801"/>
    </source>
</evidence>
<evidence type="ECO:0000259" key="13">
    <source>
        <dbReference type="Pfam" id="PF02929"/>
    </source>
</evidence>